<organism evidence="2 3">
    <name type="scientific">bacterium (Candidatus Gribaldobacteria) CG08_land_8_20_14_0_20_39_15</name>
    <dbReference type="NCBI Taxonomy" id="2014273"/>
    <lineage>
        <taxon>Bacteria</taxon>
        <taxon>Candidatus Gribaldobacteria</taxon>
    </lineage>
</organism>
<accession>A0A2M6XV34</accession>
<name>A0A2M6XV34_9BACT</name>
<dbReference type="AlphaFoldDB" id="A0A2M6XV34"/>
<proteinExistence type="predicted"/>
<evidence type="ECO:0000313" key="3">
    <source>
        <dbReference type="Proteomes" id="UP000229784"/>
    </source>
</evidence>
<keyword evidence="1" id="KW-1133">Transmembrane helix</keyword>
<comment type="caution">
    <text evidence="2">The sequence shown here is derived from an EMBL/GenBank/DDBJ whole genome shotgun (WGS) entry which is preliminary data.</text>
</comment>
<keyword evidence="1" id="KW-0472">Membrane</keyword>
<evidence type="ECO:0000313" key="2">
    <source>
        <dbReference type="EMBL" id="PIU16388.1"/>
    </source>
</evidence>
<feature type="transmembrane region" description="Helical" evidence="1">
    <location>
        <begin position="147"/>
        <end position="169"/>
    </location>
</feature>
<dbReference type="Pfam" id="PF18895">
    <property type="entry name" value="T4SS_pilin"/>
    <property type="match status" value="1"/>
</dbReference>
<evidence type="ECO:0000256" key="1">
    <source>
        <dbReference type="SAM" id="Phobius"/>
    </source>
</evidence>
<protein>
    <submittedName>
        <fullName evidence="2">Uncharacterized protein</fullName>
    </submittedName>
</protein>
<sequence>MLSVFLAPNIVLAINHEYVGCVKDKIDKTTGNCETDGERKVCYEGIVPCGKSVLVGKTKNSDVYWDDGNKICKATLPFPDDGAQVVVNCQLCHFFVIIDSIMDFILFNIVPPLTIAVLVIGGVLFYFAGAKPELRNKSITLFKDVLIGLVLIYGAYMLVGIFLMILGAADMNPLKSVFDSSKGIFSITCPLEVP</sequence>
<dbReference type="Proteomes" id="UP000229784">
    <property type="component" value="Unassembled WGS sequence"/>
</dbReference>
<reference evidence="3" key="1">
    <citation type="submission" date="2017-09" db="EMBL/GenBank/DDBJ databases">
        <title>Depth-based differentiation of microbial function through sediment-hosted aquifers and enrichment of novel symbionts in the deep terrestrial subsurface.</title>
        <authorList>
            <person name="Probst A.J."/>
            <person name="Ladd B."/>
            <person name="Jarett J.K."/>
            <person name="Geller-Mcgrath D.E."/>
            <person name="Sieber C.M.K."/>
            <person name="Emerson J.B."/>
            <person name="Anantharaman K."/>
            <person name="Thomas B.C."/>
            <person name="Malmstrom R."/>
            <person name="Stieglmeier M."/>
            <person name="Klingl A."/>
            <person name="Woyke T."/>
            <person name="Ryan C.M."/>
            <person name="Banfield J.F."/>
        </authorList>
    </citation>
    <scope>NUCLEOTIDE SEQUENCE [LARGE SCALE GENOMIC DNA]</scope>
</reference>
<dbReference type="InterPro" id="IPR043993">
    <property type="entry name" value="T4SS_pilin"/>
</dbReference>
<keyword evidence="1" id="KW-0812">Transmembrane</keyword>
<dbReference type="EMBL" id="PEXQ01000014">
    <property type="protein sequence ID" value="PIU16388.1"/>
    <property type="molecule type" value="Genomic_DNA"/>
</dbReference>
<feature type="transmembrane region" description="Helical" evidence="1">
    <location>
        <begin position="104"/>
        <end position="127"/>
    </location>
</feature>
<gene>
    <name evidence="2" type="ORF">COT20_00465</name>
</gene>